<dbReference type="Proteomes" id="UP001589605">
    <property type="component" value="Unassembled WGS sequence"/>
</dbReference>
<comment type="caution">
    <text evidence="2">The sequence shown here is derived from an EMBL/GenBank/DDBJ whole genome shotgun (WGS) entry which is preliminary data.</text>
</comment>
<dbReference type="Pfam" id="PF06078">
    <property type="entry name" value="DUF937"/>
    <property type="match status" value="1"/>
</dbReference>
<proteinExistence type="predicted"/>
<protein>
    <submittedName>
        <fullName evidence="2">DUF937 domain-containing protein</fullName>
    </submittedName>
</protein>
<evidence type="ECO:0000313" key="3">
    <source>
        <dbReference type="Proteomes" id="UP001589605"/>
    </source>
</evidence>
<keyword evidence="1" id="KW-0812">Transmembrane</keyword>
<reference evidence="2 3" key="1">
    <citation type="submission" date="2024-09" db="EMBL/GenBank/DDBJ databases">
        <authorList>
            <person name="Sun Q."/>
            <person name="Mori K."/>
        </authorList>
    </citation>
    <scope>NUCLEOTIDE SEQUENCE [LARGE SCALE GENOMIC DNA]</scope>
    <source>
        <strain evidence="2 3">CECT 8286</strain>
    </source>
</reference>
<feature type="transmembrane region" description="Helical" evidence="1">
    <location>
        <begin position="201"/>
        <end position="218"/>
    </location>
</feature>
<sequence>MDNDLLKSLNNYITPDLITQASDTLGETESNVYKTMSSAIPTLLIGLLNKCKDITTMDMIMSLVNSNDLDTSGVLLDLPRSLSSDRKKSTVEAGTTMLNLLFGNKQSGLFDILGGASGVKKTSVSRIMLMTGPMILAYIRKSGYTLDTLKIALLFQEDEIIKNVPAELPGFLKQGQYVKPEKKARVRTNKKKKKEAPKTKWILPFLIFIASLLILYIMS</sequence>
<dbReference type="InterPro" id="IPR009282">
    <property type="entry name" value="DUF937"/>
</dbReference>
<evidence type="ECO:0000313" key="2">
    <source>
        <dbReference type="EMBL" id="MFB9054042.1"/>
    </source>
</evidence>
<dbReference type="RefSeq" id="WP_382383443.1">
    <property type="nucleotide sequence ID" value="NZ_JBHMEZ010000012.1"/>
</dbReference>
<keyword evidence="1" id="KW-1133">Transmembrane helix</keyword>
<keyword evidence="3" id="KW-1185">Reference proteome</keyword>
<gene>
    <name evidence="2" type="ORF">ACFFVB_13220</name>
</gene>
<keyword evidence="1" id="KW-0472">Membrane</keyword>
<evidence type="ECO:0000256" key="1">
    <source>
        <dbReference type="SAM" id="Phobius"/>
    </source>
</evidence>
<dbReference type="EMBL" id="JBHMEZ010000012">
    <property type="protein sequence ID" value="MFB9054042.1"/>
    <property type="molecule type" value="Genomic_DNA"/>
</dbReference>
<accession>A0ABV5F3N9</accession>
<name>A0ABV5F3N9_9FLAO</name>
<organism evidence="2 3">
    <name type="scientific">Formosa undariae</name>
    <dbReference type="NCBI Taxonomy" id="1325436"/>
    <lineage>
        <taxon>Bacteria</taxon>
        <taxon>Pseudomonadati</taxon>
        <taxon>Bacteroidota</taxon>
        <taxon>Flavobacteriia</taxon>
        <taxon>Flavobacteriales</taxon>
        <taxon>Flavobacteriaceae</taxon>
        <taxon>Formosa</taxon>
    </lineage>
</organism>